<dbReference type="InterPro" id="IPR042529">
    <property type="entry name" value="IF_2B-like_C"/>
</dbReference>
<dbReference type="Pfam" id="PF01008">
    <property type="entry name" value="IF-2B"/>
    <property type="match status" value="1"/>
</dbReference>
<dbReference type="EMBL" id="PNIX01000080">
    <property type="protein sequence ID" value="PMP83664.1"/>
    <property type="molecule type" value="Genomic_DNA"/>
</dbReference>
<comment type="caution">
    <text evidence="3">The sequence shown here is derived from an EMBL/GenBank/DDBJ whole genome shotgun (WGS) entry which is preliminary data.</text>
</comment>
<keyword evidence="2 3" id="KW-0413">Isomerase</keyword>
<dbReference type="InterPro" id="IPR027363">
    <property type="entry name" value="M1Pi_N"/>
</dbReference>
<comment type="similarity">
    <text evidence="1">Belongs to the eIF-2B alpha/beta/delta subunits family. MtnA subfamily.</text>
</comment>
<dbReference type="InterPro" id="IPR005251">
    <property type="entry name" value="IF-M1Pi"/>
</dbReference>
<feature type="non-terminal residue" evidence="3">
    <location>
        <position position="267"/>
    </location>
</feature>
<evidence type="ECO:0000313" key="4">
    <source>
        <dbReference type="Proteomes" id="UP000236910"/>
    </source>
</evidence>
<accession>A0A2J6X8U4</accession>
<evidence type="ECO:0000256" key="1">
    <source>
        <dbReference type="ARBA" id="ARBA00009117"/>
    </source>
</evidence>
<dbReference type="Gene3D" id="1.20.120.420">
    <property type="entry name" value="translation initiation factor eif-2b, domain 1"/>
    <property type="match status" value="1"/>
</dbReference>
<dbReference type="InterPro" id="IPR037171">
    <property type="entry name" value="NagB/RpiA_transferase-like"/>
</dbReference>
<dbReference type="NCBIfam" id="TIGR00524">
    <property type="entry name" value="eIF-2B_rel"/>
    <property type="match status" value="1"/>
</dbReference>
<dbReference type="GO" id="GO:0046523">
    <property type="term" value="F:S-methyl-5-thioribose-1-phosphate isomerase activity"/>
    <property type="evidence" value="ECO:0007669"/>
    <property type="project" value="TreeGrafter"/>
</dbReference>
<dbReference type="NCBIfam" id="NF004326">
    <property type="entry name" value="PRK05720.1"/>
    <property type="match status" value="1"/>
</dbReference>
<dbReference type="InterPro" id="IPR000649">
    <property type="entry name" value="IF-2B-related"/>
</dbReference>
<dbReference type="GO" id="GO:0019509">
    <property type="term" value="P:L-methionine salvage from methylthioadenosine"/>
    <property type="evidence" value="ECO:0007669"/>
    <property type="project" value="TreeGrafter"/>
</dbReference>
<dbReference type="AlphaFoldDB" id="A0A2J6X8U4"/>
<evidence type="ECO:0000256" key="2">
    <source>
        <dbReference type="ARBA" id="ARBA00023235"/>
    </source>
</evidence>
<reference evidence="3 4" key="1">
    <citation type="submission" date="2018-01" db="EMBL/GenBank/DDBJ databases">
        <title>Metagenomic assembled genomes from two thermal pools in the Uzon Caldera, Kamchatka, Russia.</title>
        <authorList>
            <person name="Wilkins L."/>
            <person name="Ettinger C."/>
        </authorList>
    </citation>
    <scope>NUCLEOTIDE SEQUENCE [LARGE SCALE GENOMIC DNA]</scope>
    <source>
        <strain evidence="3">ARK-10</strain>
    </source>
</reference>
<dbReference type="PANTHER" id="PTHR43475">
    <property type="entry name" value="METHYLTHIORIBOSE-1-PHOSPHATE ISOMERASE"/>
    <property type="match status" value="1"/>
</dbReference>
<name>A0A2J6X8U4_9BACT</name>
<proteinExistence type="inferred from homology"/>
<dbReference type="SUPFAM" id="SSF100950">
    <property type="entry name" value="NagB/RpiA/CoA transferase-like"/>
    <property type="match status" value="1"/>
</dbReference>
<dbReference type="InterPro" id="IPR011559">
    <property type="entry name" value="Initiation_fac_2B_a/b/d"/>
</dbReference>
<protein>
    <submittedName>
        <fullName evidence="3">S-methyl-5-thioribose-1-phosphate isomerase</fullName>
    </submittedName>
</protein>
<dbReference type="PANTHER" id="PTHR43475:SF1">
    <property type="entry name" value="METHYLTHIORIBOSE-1-PHOSPHATE ISOMERASE"/>
    <property type="match status" value="1"/>
</dbReference>
<gene>
    <name evidence="3" type="primary">mtnA</name>
    <name evidence="3" type="ORF">C0175_01395</name>
</gene>
<sequence>MEIRSLYFDGSILHILDQRYLPFEVIDVECRSASDVWEAINKMKIRGAPAIGVAAAYGMYLGLRDFEGTKEEFIKKATELKSYLDSARPTAVNLAWATKRILDRILLNKEKSVEELKEIVLEEAKNIEKEDVERNFKIGEYGSELFSDNDTIMTICNTGELATVKHGTAFSVIKRAFEKYKNISVIALETRPYLQGARLTAFELKEAGIPFKLITDNMAAFIMQKGLVTGIITGADRIASNGDTANKVGTYMLAVLAHFHKIPFYVA</sequence>
<dbReference type="FunFam" id="1.20.120.420:FF:000003">
    <property type="entry name" value="Methylthioribose-1-phosphate isomerase"/>
    <property type="match status" value="1"/>
</dbReference>
<dbReference type="Gene3D" id="3.40.50.10470">
    <property type="entry name" value="Translation initiation factor eif-2b, domain 2"/>
    <property type="match status" value="1"/>
</dbReference>
<dbReference type="NCBIfam" id="TIGR00512">
    <property type="entry name" value="salvage_mtnA"/>
    <property type="match status" value="1"/>
</dbReference>
<evidence type="ECO:0000313" key="3">
    <source>
        <dbReference type="EMBL" id="PMP83664.1"/>
    </source>
</evidence>
<organism evidence="3 4">
    <name type="scientific">Caldisericum exile</name>
    <dbReference type="NCBI Taxonomy" id="693075"/>
    <lineage>
        <taxon>Bacteria</taxon>
        <taxon>Pseudomonadati</taxon>
        <taxon>Caldisericota/Cryosericota group</taxon>
        <taxon>Caldisericota</taxon>
        <taxon>Caldisericia</taxon>
        <taxon>Caldisericales</taxon>
        <taxon>Caldisericaceae</taxon>
        <taxon>Caldisericum</taxon>
    </lineage>
</organism>
<dbReference type="Proteomes" id="UP000236910">
    <property type="component" value="Unassembled WGS sequence"/>
</dbReference>